<proteinExistence type="predicted"/>
<feature type="domain" description="Pyruvate/ketoisovalerate oxidoreductase catalytic" evidence="3">
    <location>
        <begin position="13"/>
        <end position="178"/>
    </location>
</feature>
<dbReference type="RefSeq" id="WP_144234202.1">
    <property type="nucleotide sequence ID" value="NZ_CP039543.1"/>
</dbReference>
<dbReference type="AlphaFoldDB" id="A0A6P1ZJW5"/>
<protein>
    <submittedName>
        <fullName evidence="5">2-oxoacid:ferredoxin oxidoreductase subunit gamma</fullName>
    </submittedName>
</protein>
<accession>A0A6P1ZJW5</accession>
<name>A0A6P1ZJW5_9BACT</name>
<dbReference type="InterPro" id="IPR019752">
    <property type="entry name" value="Pyrv/ketoisovalerate_OxRed_cat"/>
</dbReference>
<dbReference type="SUPFAM" id="SSF53323">
    <property type="entry name" value="Pyruvate-ferredoxin oxidoreductase, PFOR, domain III"/>
    <property type="match status" value="1"/>
</dbReference>
<evidence type="ECO:0000313" key="5">
    <source>
        <dbReference type="EMBL" id="TVM35866.1"/>
    </source>
</evidence>
<dbReference type="Gene3D" id="3.40.920.10">
    <property type="entry name" value="Pyruvate-ferredoxin oxidoreductase, PFOR, domain III"/>
    <property type="match status" value="1"/>
</dbReference>
<dbReference type="Proteomes" id="UP000503251">
    <property type="component" value="Chromosome"/>
</dbReference>
<dbReference type="InterPro" id="IPR002869">
    <property type="entry name" value="Pyrv_flavodox_OxRed_cen"/>
</dbReference>
<gene>
    <name evidence="5" type="ORF">DQK91_04195</name>
    <name evidence="4" type="ORF">E8L03_14245</name>
</gene>
<keyword evidence="2" id="KW-1133">Transmembrane helix</keyword>
<keyword evidence="2" id="KW-0472">Membrane</keyword>
<evidence type="ECO:0000259" key="3">
    <source>
        <dbReference type="Pfam" id="PF01558"/>
    </source>
</evidence>
<keyword evidence="1" id="KW-0560">Oxidoreductase</keyword>
<evidence type="ECO:0000256" key="2">
    <source>
        <dbReference type="SAM" id="Phobius"/>
    </source>
</evidence>
<dbReference type="EMBL" id="CP039543">
    <property type="protein sequence ID" value="QJT10016.1"/>
    <property type="molecule type" value="Genomic_DNA"/>
</dbReference>
<reference evidence="5 6" key="1">
    <citation type="submission" date="2018-06" db="EMBL/GenBank/DDBJ databases">
        <title>Complete genome of Desulfovibrio marinus P48SEP.</title>
        <authorList>
            <person name="Crispim J.S."/>
            <person name="Vidigal P.M.P."/>
            <person name="Silva L.C.F."/>
            <person name="Araujo L.C."/>
            <person name="Laguardia C.N."/>
            <person name="Dias R.S."/>
            <person name="Sousa M.P."/>
            <person name="Paula S.O."/>
            <person name="Silva C."/>
        </authorList>
    </citation>
    <scope>NUCLEOTIDE SEQUENCE [LARGE SCALE GENOMIC DNA]</scope>
    <source>
        <strain evidence="5 6">P48SEP</strain>
    </source>
</reference>
<dbReference type="InterPro" id="IPR052554">
    <property type="entry name" value="2-oxoglutarate_synth_KorC"/>
</dbReference>
<evidence type="ECO:0000313" key="4">
    <source>
        <dbReference type="EMBL" id="QJT10016.1"/>
    </source>
</evidence>
<keyword evidence="7" id="KW-1185">Reference proteome</keyword>
<keyword evidence="2" id="KW-0812">Transmembrane</keyword>
<dbReference type="Proteomes" id="UP000434052">
    <property type="component" value="Unassembled WGS sequence"/>
</dbReference>
<dbReference type="PANTHER" id="PTHR42730">
    <property type="entry name" value="2-OXOGLUTARATE SYNTHASE SUBUNIT KORC"/>
    <property type="match status" value="1"/>
</dbReference>
<sequence length="187" mass="20028">MSLYQDVIIAGFGGQGVMLIGNLLAYAAMGAGKNVTYMPVYGPEMRGGTANCTVVISEDEIGSPLIRRPKSLIIMNRPSLDKFQPMVQDNGVVVINSSLIDEDLADRMRTKPVFVPCNDIADKIGNLRMANMVALGAYTQATGVLPLEAVQKSLEKVIAKHYAHLIPKNADALAAGAEHAARQMETA</sequence>
<evidence type="ECO:0000313" key="6">
    <source>
        <dbReference type="Proteomes" id="UP000434052"/>
    </source>
</evidence>
<reference evidence="4 7" key="2">
    <citation type="submission" date="2019-04" db="EMBL/GenBank/DDBJ databases">
        <title>Isolation and culture of sulfate reducing bacteria from the cold seep of the South China Sea.</title>
        <authorList>
            <person name="Sun C."/>
            <person name="Liu R."/>
        </authorList>
    </citation>
    <scope>NUCLEOTIDE SEQUENCE [LARGE SCALE GENOMIC DNA]</scope>
    <source>
        <strain evidence="4 7">CS1</strain>
    </source>
</reference>
<feature type="transmembrane region" description="Helical" evidence="2">
    <location>
        <begin position="7"/>
        <end position="29"/>
    </location>
</feature>
<dbReference type="PANTHER" id="PTHR42730:SF1">
    <property type="entry name" value="2-OXOGLUTARATE SYNTHASE SUBUNIT KORC"/>
    <property type="match status" value="1"/>
</dbReference>
<dbReference type="GO" id="GO:0016903">
    <property type="term" value="F:oxidoreductase activity, acting on the aldehyde or oxo group of donors"/>
    <property type="evidence" value="ECO:0007669"/>
    <property type="project" value="InterPro"/>
</dbReference>
<dbReference type="EMBL" id="QMIF01000002">
    <property type="protein sequence ID" value="TVM35866.1"/>
    <property type="molecule type" value="Genomic_DNA"/>
</dbReference>
<evidence type="ECO:0000256" key="1">
    <source>
        <dbReference type="ARBA" id="ARBA00023002"/>
    </source>
</evidence>
<organism evidence="5 6">
    <name type="scientific">Oceanidesulfovibrio marinus</name>
    <dbReference type="NCBI Taxonomy" id="370038"/>
    <lineage>
        <taxon>Bacteria</taxon>
        <taxon>Pseudomonadati</taxon>
        <taxon>Thermodesulfobacteriota</taxon>
        <taxon>Desulfovibrionia</taxon>
        <taxon>Desulfovibrionales</taxon>
        <taxon>Desulfovibrionaceae</taxon>
        <taxon>Oceanidesulfovibrio</taxon>
    </lineage>
</organism>
<evidence type="ECO:0000313" key="7">
    <source>
        <dbReference type="Proteomes" id="UP000503251"/>
    </source>
</evidence>
<dbReference type="Pfam" id="PF01558">
    <property type="entry name" value="POR"/>
    <property type="match status" value="1"/>
</dbReference>
<dbReference type="OrthoDB" id="9789125at2"/>